<proteinExistence type="predicted"/>
<sequence>MKVEKELVDIFELHPDDMTMLNQIIQKAFRCRETDPNYEKMREFRVFFTSRKTLLNEFNHFEGNMNIFQPAIDITKSALQKEITEIEEKLIEIKTFMQS</sequence>
<name>A0A414I624_9FIRM</name>
<dbReference type="AlphaFoldDB" id="A0A414I624"/>
<comment type="caution">
    <text evidence="1">The sequence shown here is derived from an EMBL/GenBank/DDBJ whole genome shotgun (WGS) entry which is preliminary data.</text>
</comment>
<evidence type="ECO:0000313" key="1">
    <source>
        <dbReference type="EMBL" id="RHE10940.1"/>
    </source>
</evidence>
<gene>
    <name evidence="1" type="ORF">DW767_13410</name>
</gene>
<evidence type="ECO:0000313" key="2">
    <source>
        <dbReference type="Proteomes" id="UP000284644"/>
    </source>
</evidence>
<dbReference type="EMBL" id="QSJW01000008">
    <property type="protein sequence ID" value="RHE10940.1"/>
    <property type="molecule type" value="Genomic_DNA"/>
</dbReference>
<protein>
    <submittedName>
        <fullName evidence="1">Uncharacterized protein</fullName>
    </submittedName>
</protein>
<reference evidence="1 2" key="1">
    <citation type="submission" date="2018-08" db="EMBL/GenBank/DDBJ databases">
        <title>A genome reference for cultivated species of the human gut microbiota.</title>
        <authorList>
            <person name="Zou Y."/>
            <person name="Xue W."/>
            <person name="Luo G."/>
        </authorList>
    </citation>
    <scope>NUCLEOTIDE SEQUENCE [LARGE SCALE GENOMIC DNA]</scope>
    <source>
        <strain evidence="1 2">AM29-25AC</strain>
    </source>
</reference>
<organism evidence="1 2">
    <name type="scientific">Blautia obeum</name>
    <dbReference type="NCBI Taxonomy" id="40520"/>
    <lineage>
        <taxon>Bacteria</taxon>
        <taxon>Bacillati</taxon>
        <taxon>Bacillota</taxon>
        <taxon>Clostridia</taxon>
        <taxon>Lachnospirales</taxon>
        <taxon>Lachnospiraceae</taxon>
        <taxon>Blautia</taxon>
    </lineage>
</organism>
<dbReference type="Proteomes" id="UP000284644">
    <property type="component" value="Unassembled WGS sequence"/>
</dbReference>
<accession>A0A414I624</accession>